<reference evidence="2" key="1">
    <citation type="submission" date="2023-07" db="EMBL/GenBank/DDBJ databases">
        <title>30 novel species of actinomycetes from the DSMZ collection.</title>
        <authorList>
            <person name="Nouioui I."/>
        </authorList>
    </citation>
    <scope>NUCLEOTIDE SEQUENCE [LARGE SCALE GENOMIC DNA]</scope>
    <source>
        <strain evidence="2">DSM 42041</strain>
    </source>
</reference>
<proteinExistence type="predicted"/>
<sequence>MVVDEAVAATIRGQSYPKVATFVASCAERMVQVFTGLCGGDPARSGDVDFVVHAVGDLWKPGIPDGSFQGYVETLEGFQELEPSDEEIVGVAGIYAFYSVLALRYASLYRSSADSEDALKCAHACLTAMGQLDQNIPGAEFFAQEAGSQRRAILEPPLEDLNSGHLSQLRESDRTVGRKRLVAIQSRLSG</sequence>
<organism evidence="1 2">
    <name type="scientific">Streptomyces hazeniae</name>
    <dbReference type="NCBI Taxonomy" id="3075538"/>
    <lineage>
        <taxon>Bacteria</taxon>
        <taxon>Bacillati</taxon>
        <taxon>Actinomycetota</taxon>
        <taxon>Actinomycetes</taxon>
        <taxon>Kitasatosporales</taxon>
        <taxon>Streptomycetaceae</taxon>
        <taxon>Streptomyces</taxon>
    </lineage>
</organism>
<evidence type="ECO:0000313" key="2">
    <source>
        <dbReference type="Proteomes" id="UP001183414"/>
    </source>
</evidence>
<dbReference type="RefSeq" id="WP_311674409.1">
    <property type="nucleotide sequence ID" value="NZ_JAVREQ010000016.1"/>
</dbReference>
<protein>
    <submittedName>
        <fullName evidence="1">Uncharacterized protein</fullName>
    </submittedName>
</protein>
<keyword evidence="2" id="KW-1185">Reference proteome</keyword>
<comment type="caution">
    <text evidence="1">The sequence shown here is derived from an EMBL/GenBank/DDBJ whole genome shotgun (WGS) entry which is preliminary data.</text>
</comment>
<dbReference type="Proteomes" id="UP001183414">
    <property type="component" value="Unassembled WGS sequence"/>
</dbReference>
<accession>A0ABU2NUL9</accession>
<name>A0ABU2NUL9_9ACTN</name>
<evidence type="ECO:0000313" key="1">
    <source>
        <dbReference type="EMBL" id="MDT0380683.1"/>
    </source>
</evidence>
<dbReference type="Gene3D" id="1.20.1590.10">
    <property type="entry name" value="YP_001051499.1 domain like"/>
    <property type="match status" value="1"/>
</dbReference>
<gene>
    <name evidence="1" type="ORF">RM572_18175</name>
</gene>
<dbReference type="InterPro" id="IPR023381">
    <property type="entry name" value="YP001051499.1-like_dom_sf"/>
</dbReference>
<dbReference type="EMBL" id="JAVREQ010000016">
    <property type="protein sequence ID" value="MDT0380683.1"/>
    <property type="molecule type" value="Genomic_DNA"/>
</dbReference>